<keyword evidence="1" id="KW-0472">Membrane</keyword>
<feature type="transmembrane region" description="Helical" evidence="1">
    <location>
        <begin position="12"/>
        <end position="31"/>
    </location>
</feature>
<keyword evidence="1" id="KW-1133">Transmembrane helix</keyword>
<keyword evidence="1" id="KW-0812">Transmembrane</keyword>
<reference evidence="2" key="1">
    <citation type="submission" date="2021-01" db="EMBL/GenBank/DDBJ databases">
        <title>Fulvivirga kasyanovii gen. nov., sp nov., a novel member of the phylum Bacteroidetes isolated from seawater in a mussel farm.</title>
        <authorList>
            <person name="Zhao L.-H."/>
            <person name="Wang Z.-J."/>
        </authorList>
    </citation>
    <scope>NUCLEOTIDE SEQUENCE</scope>
    <source>
        <strain evidence="2">29W222</strain>
    </source>
</reference>
<dbReference type="EMBL" id="JAEUGD010000066">
    <property type="protein sequence ID" value="MBL6449535.1"/>
    <property type="molecule type" value="Genomic_DNA"/>
</dbReference>
<feature type="transmembrane region" description="Helical" evidence="1">
    <location>
        <begin position="51"/>
        <end position="70"/>
    </location>
</feature>
<evidence type="ECO:0000313" key="2">
    <source>
        <dbReference type="EMBL" id="MBL6449535.1"/>
    </source>
</evidence>
<protein>
    <submittedName>
        <fullName evidence="2">Uncharacterized protein</fullName>
    </submittedName>
</protein>
<proteinExistence type="predicted"/>
<keyword evidence="3" id="KW-1185">Reference proteome</keyword>
<name>A0A937G3X4_9BACT</name>
<evidence type="ECO:0000313" key="3">
    <source>
        <dbReference type="Proteomes" id="UP000614216"/>
    </source>
</evidence>
<gene>
    <name evidence="2" type="ORF">JMN32_24700</name>
</gene>
<dbReference type="Proteomes" id="UP000614216">
    <property type="component" value="Unassembled WGS sequence"/>
</dbReference>
<comment type="caution">
    <text evidence="2">The sequence shown here is derived from an EMBL/GenBank/DDBJ whole genome shotgun (WGS) entry which is preliminary data.</text>
</comment>
<organism evidence="2 3">
    <name type="scientific">Fulvivirga marina</name>
    <dbReference type="NCBI Taxonomy" id="2494733"/>
    <lineage>
        <taxon>Bacteria</taxon>
        <taxon>Pseudomonadati</taxon>
        <taxon>Bacteroidota</taxon>
        <taxon>Cytophagia</taxon>
        <taxon>Cytophagales</taxon>
        <taxon>Fulvivirgaceae</taxon>
        <taxon>Fulvivirga</taxon>
    </lineage>
</organism>
<dbReference type="RefSeq" id="WP_202859052.1">
    <property type="nucleotide sequence ID" value="NZ_JAEUGD010000066.1"/>
</dbReference>
<accession>A0A937G3X4</accession>
<dbReference type="AlphaFoldDB" id="A0A937G3X4"/>
<sequence>MIYYKEEQPFETVKLWIILMTLSLLTVIVIFSSPYRILQASQTGSTLPDELLIVIATLAFLIVAFADRASAIWQTSGGDKEQAYPLPVSSIYVIYVEGKSHKTGEYSGL</sequence>
<evidence type="ECO:0000256" key="1">
    <source>
        <dbReference type="SAM" id="Phobius"/>
    </source>
</evidence>